<organism evidence="9">
    <name type="scientific">Sesamum radiatum</name>
    <name type="common">Black benniseed</name>
    <dbReference type="NCBI Taxonomy" id="300843"/>
    <lineage>
        <taxon>Eukaryota</taxon>
        <taxon>Viridiplantae</taxon>
        <taxon>Streptophyta</taxon>
        <taxon>Embryophyta</taxon>
        <taxon>Tracheophyta</taxon>
        <taxon>Spermatophyta</taxon>
        <taxon>Magnoliopsida</taxon>
        <taxon>eudicotyledons</taxon>
        <taxon>Gunneridae</taxon>
        <taxon>Pentapetalae</taxon>
        <taxon>asterids</taxon>
        <taxon>lamiids</taxon>
        <taxon>Lamiales</taxon>
        <taxon>Pedaliaceae</taxon>
        <taxon>Sesamum</taxon>
    </lineage>
</organism>
<proteinExistence type="predicted"/>
<dbReference type="InterPro" id="IPR036638">
    <property type="entry name" value="HLH_DNA-bd_sf"/>
</dbReference>
<feature type="domain" description="Transcription factor MYC/MYB N-terminal" evidence="7">
    <location>
        <begin position="114"/>
        <end position="272"/>
    </location>
</feature>
<keyword evidence="5" id="KW-0539">Nucleus</keyword>
<dbReference type="Pfam" id="PF22754">
    <property type="entry name" value="bHLH-TF_ACT-like_plant"/>
    <property type="match status" value="1"/>
</dbReference>
<dbReference type="PANTHER" id="PTHR46266:SF3">
    <property type="entry name" value="TRANSCRIPTION FACTOR EGL1"/>
    <property type="match status" value="1"/>
</dbReference>
<dbReference type="GO" id="GO:0005634">
    <property type="term" value="C:nucleus"/>
    <property type="evidence" value="ECO:0007669"/>
    <property type="project" value="UniProtKB-SubCell"/>
</dbReference>
<evidence type="ECO:0000256" key="5">
    <source>
        <dbReference type="ARBA" id="ARBA00023242"/>
    </source>
</evidence>
<dbReference type="GO" id="GO:0080090">
    <property type="term" value="P:regulation of primary metabolic process"/>
    <property type="evidence" value="ECO:0007669"/>
    <property type="project" value="UniProtKB-ARBA"/>
</dbReference>
<feature type="domain" description="Plant bHLH transcription factor ACT-like" evidence="8">
    <location>
        <begin position="573"/>
        <end position="649"/>
    </location>
</feature>
<evidence type="ECO:0000256" key="4">
    <source>
        <dbReference type="ARBA" id="ARBA00023163"/>
    </source>
</evidence>
<dbReference type="AlphaFoldDB" id="A0AAW2MG50"/>
<feature type="compositionally biased region" description="Basic and acidic residues" evidence="6">
    <location>
        <begin position="550"/>
        <end position="568"/>
    </location>
</feature>
<keyword evidence="3" id="KW-0010">Activator</keyword>
<evidence type="ECO:0000256" key="2">
    <source>
        <dbReference type="ARBA" id="ARBA00023015"/>
    </source>
</evidence>
<evidence type="ECO:0000256" key="1">
    <source>
        <dbReference type="ARBA" id="ARBA00004123"/>
    </source>
</evidence>
<evidence type="ECO:0000313" key="9">
    <source>
        <dbReference type="EMBL" id="KAL0329814.1"/>
    </source>
</evidence>
<comment type="subcellular location">
    <subcellularLocation>
        <location evidence="1">Nucleus</location>
    </subcellularLocation>
</comment>
<gene>
    <name evidence="9" type="ORF">Sradi_4968100</name>
</gene>
<name>A0AAW2MG50_SESRA</name>
<dbReference type="EMBL" id="JACGWJ010000022">
    <property type="protein sequence ID" value="KAL0329814.1"/>
    <property type="molecule type" value="Genomic_DNA"/>
</dbReference>
<evidence type="ECO:0000259" key="7">
    <source>
        <dbReference type="Pfam" id="PF14215"/>
    </source>
</evidence>
<protein>
    <submittedName>
        <fullName evidence="9">Transcription factor GLABRA 3</fullName>
    </submittedName>
</protein>
<keyword evidence="2" id="KW-0805">Transcription regulation</keyword>
<comment type="caution">
    <text evidence="9">The sequence shown here is derived from an EMBL/GenBank/DDBJ whole genome shotgun (WGS) entry which is preliminary data.</text>
</comment>
<keyword evidence="4" id="KW-0804">Transcription</keyword>
<dbReference type="InterPro" id="IPR054502">
    <property type="entry name" value="bHLH-TF_ACT-like_plant"/>
</dbReference>
<reference evidence="9" key="2">
    <citation type="journal article" date="2024" name="Plant">
        <title>Genomic evolution and insights into agronomic trait innovations of Sesamum species.</title>
        <authorList>
            <person name="Miao H."/>
            <person name="Wang L."/>
            <person name="Qu L."/>
            <person name="Liu H."/>
            <person name="Sun Y."/>
            <person name="Le M."/>
            <person name="Wang Q."/>
            <person name="Wei S."/>
            <person name="Zheng Y."/>
            <person name="Lin W."/>
            <person name="Duan Y."/>
            <person name="Cao H."/>
            <person name="Xiong S."/>
            <person name="Wang X."/>
            <person name="Wei L."/>
            <person name="Li C."/>
            <person name="Ma Q."/>
            <person name="Ju M."/>
            <person name="Zhao R."/>
            <person name="Li G."/>
            <person name="Mu C."/>
            <person name="Tian Q."/>
            <person name="Mei H."/>
            <person name="Zhang T."/>
            <person name="Gao T."/>
            <person name="Zhang H."/>
        </authorList>
    </citation>
    <scope>NUCLEOTIDE SEQUENCE</scope>
    <source>
        <strain evidence="9">G02</strain>
    </source>
</reference>
<dbReference type="InterPro" id="IPR025610">
    <property type="entry name" value="MYC/MYB_N"/>
</dbReference>
<dbReference type="Gene3D" id="4.10.280.10">
    <property type="entry name" value="Helix-loop-helix DNA-binding domain"/>
    <property type="match status" value="1"/>
</dbReference>
<dbReference type="GO" id="GO:0046983">
    <property type="term" value="F:protein dimerization activity"/>
    <property type="evidence" value="ECO:0007669"/>
    <property type="project" value="InterPro"/>
</dbReference>
<reference evidence="9" key="1">
    <citation type="submission" date="2020-06" db="EMBL/GenBank/DDBJ databases">
        <authorList>
            <person name="Li T."/>
            <person name="Hu X."/>
            <person name="Zhang T."/>
            <person name="Song X."/>
            <person name="Zhang H."/>
            <person name="Dai N."/>
            <person name="Sheng W."/>
            <person name="Hou X."/>
            <person name="Wei L."/>
        </authorList>
    </citation>
    <scope>NUCLEOTIDE SEQUENCE</scope>
    <source>
        <strain evidence="9">G02</strain>
        <tissue evidence="9">Leaf</tissue>
    </source>
</reference>
<feature type="region of interest" description="Disordered" evidence="6">
    <location>
        <begin position="509"/>
        <end position="568"/>
    </location>
</feature>
<dbReference type="Pfam" id="PF14215">
    <property type="entry name" value="bHLH-MYC_N"/>
    <property type="match status" value="1"/>
</dbReference>
<evidence type="ECO:0000256" key="6">
    <source>
        <dbReference type="SAM" id="MobiDB-lite"/>
    </source>
</evidence>
<dbReference type="PANTHER" id="PTHR46266">
    <property type="entry name" value="TRANSCRIPTION FACTOR TT8"/>
    <property type="match status" value="1"/>
</dbReference>
<evidence type="ECO:0000259" key="8">
    <source>
        <dbReference type="Pfam" id="PF22754"/>
    </source>
</evidence>
<evidence type="ECO:0000256" key="3">
    <source>
        <dbReference type="ARBA" id="ARBA00023159"/>
    </source>
</evidence>
<feature type="compositionally biased region" description="Polar residues" evidence="6">
    <location>
        <begin position="531"/>
        <end position="544"/>
    </location>
</feature>
<sequence length="652" mass="72724">MATGNQNQIQIPEEVPQNLRKRLALAVRTIQWSYAIFWSISSRQPGGKFSAMWAWFLKQMMMPNSLRLRGISMFSFHKLSVPQKRPITVDCSHVNLILMGASALDLHCRGCWKGDGYYNGDIKTRKTVQAAEANADQLGLQRSDQLRELYESLSLGETSPQAKRPTAALSPEDLTDAEWYFLVCMSFVFNVDQGLPGRTLAKNQTIWLCNAHRADTKPKQHIALKNMFLTECIILNLQTIVCFPHLGGVIELGTTELVAEDLDLIQHIKTSFLESPSVSVPVPNITNHLSNNIVSNNDLNYEVPDCADMPEDGLDQFLDCPDMDNCSPNDCSNDFADNLLREESNLVEVVDGEQSWPFMDDAISNCLNNSMNSSDCVSQTYEDPETPLPLSDGKKEMNSCMRETQECNQNNTSSLQGNDVHYQTVLSNLLKSSHQLILGPYFGKGSRVSSFVSWRKDGSSGVPVPQSGTTPQRLLKKVLLEVDKVSILDHTIEYLRELERRVEELESHKEAAELGSSTQSKPLDAIERTSDNYGPSKNGSTKKPSINKRKASEMEKTGGESTRSRLRDSSTDNITITIADNDVSIEMRCSWRECVLLEVMEAISKLHLDTQSVQSSIDDGILSMTIKAKCKGLKTASASVIRQALQRVVRKS</sequence>
<accession>A0AAW2MG50</accession>